<proteinExistence type="predicted"/>
<evidence type="ECO:0000313" key="2">
    <source>
        <dbReference type="Proteomes" id="UP000366945"/>
    </source>
</evidence>
<dbReference type="EMBL" id="CABPSK010000001">
    <property type="protein sequence ID" value="VVD63436.1"/>
    <property type="molecule type" value="Genomic_DNA"/>
</dbReference>
<gene>
    <name evidence="1" type="ORF">PPN31114_00221</name>
</gene>
<dbReference type="OrthoDB" id="9872603at2"/>
<reference evidence="1 2" key="1">
    <citation type="submission" date="2019-08" db="EMBL/GenBank/DDBJ databases">
        <authorList>
            <person name="Peeters C."/>
        </authorList>
    </citation>
    <scope>NUCLEOTIDE SEQUENCE [LARGE SCALE GENOMIC DNA]</scope>
    <source>
        <strain evidence="1 2">LMG 31114</strain>
    </source>
</reference>
<dbReference type="AlphaFoldDB" id="A0A5E4RJI6"/>
<name>A0A5E4RJI6_9BURK</name>
<dbReference type="GeneID" id="300402297"/>
<protein>
    <submittedName>
        <fullName evidence="1">Uncharacterized protein</fullName>
    </submittedName>
</protein>
<dbReference type="Proteomes" id="UP000366945">
    <property type="component" value="Unassembled WGS sequence"/>
</dbReference>
<evidence type="ECO:0000313" key="1">
    <source>
        <dbReference type="EMBL" id="VVD63436.1"/>
    </source>
</evidence>
<accession>A0A5E4RJI6</accession>
<organism evidence="1 2">
    <name type="scientific">Pandoraea pneumonica</name>
    <dbReference type="NCBI Taxonomy" id="2508299"/>
    <lineage>
        <taxon>Bacteria</taxon>
        <taxon>Pseudomonadati</taxon>
        <taxon>Pseudomonadota</taxon>
        <taxon>Betaproteobacteria</taxon>
        <taxon>Burkholderiales</taxon>
        <taxon>Burkholderiaceae</taxon>
        <taxon>Pandoraea</taxon>
    </lineage>
</organism>
<sequence>MNRSMHVQIESTRHRVTWRWAGELWMSGPEWGWISINGGPEQSAGSPEVVWAADESFMAFVSLKVDDVPNRKGTEGMGFRIGLVRMSDGVIRYCLGNVGLADIRLSTMSADSIQAVVEGKVRTIPVDNISWD</sequence>
<dbReference type="RefSeq" id="WP_150677663.1">
    <property type="nucleotide sequence ID" value="NZ_CABPSK010000001.1"/>
</dbReference>
<keyword evidence="2" id="KW-1185">Reference proteome</keyword>